<gene>
    <name evidence="8" type="ORF">SAMN05414137_10162</name>
</gene>
<keyword evidence="4 6" id="KW-0732">Signal</keyword>
<protein>
    <submittedName>
        <fullName evidence="8">Iron complex transport system substrate-binding protein</fullName>
    </submittedName>
</protein>
<dbReference type="GO" id="GO:0030288">
    <property type="term" value="C:outer membrane-bounded periplasmic space"/>
    <property type="evidence" value="ECO:0007669"/>
    <property type="project" value="TreeGrafter"/>
</dbReference>
<dbReference type="PROSITE" id="PS50983">
    <property type="entry name" value="FE_B12_PBP"/>
    <property type="match status" value="1"/>
</dbReference>
<feature type="signal peptide" evidence="6">
    <location>
        <begin position="1"/>
        <end position="24"/>
    </location>
</feature>
<dbReference type="OrthoDB" id="9793175at2"/>
<evidence type="ECO:0000313" key="9">
    <source>
        <dbReference type="Proteomes" id="UP000183015"/>
    </source>
</evidence>
<dbReference type="InterPro" id="IPR051313">
    <property type="entry name" value="Bact_iron-sidero_bind"/>
</dbReference>
<dbReference type="PROSITE" id="PS51257">
    <property type="entry name" value="PROKAR_LIPOPROTEIN"/>
    <property type="match status" value="1"/>
</dbReference>
<dbReference type="Pfam" id="PF01497">
    <property type="entry name" value="Peripla_BP_2"/>
    <property type="match status" value="1"/>
</dbReference>
<evidence type="ECO:0000256" key="2">
    <source>
        <dbReference type="ARBA" id="ARBA00008814"/>
    </source>
</evidence>
<dbReference type="InterPro" id="IPR006311">
    <property type="entry name" value="TAT_signal"/>
</dbReference>
<dbReference type="PANTHER" id="PTHR30532:SF25">
    <property type="entry name" value="IRON(III) DICITRATE-BINDING PERIPLASMIC PROTEIN"/>
    <property type="match status" value="1"/>
</dbReference>
<reference evidence="9" key="1">
    <citation type="submission" date="2016-10" db="EMBL/GenBank/DDBJ databases">
        <authorList>
            <person name="Varghese N."/>
        </authorList>
    </citation>
    <scope>NUCLEOTIDE SEQUENCE [LARGE SCALE GENOMIC DNA]</scope>
    <source>
        <strain evidence="9">DSM 45096 / BCRC 16803 / CGMCC 4.1857 / CIP 109030 / JCM 12277 / KCTC 19219 / NBRC 100920 / 33214</strain>
    </source>
</reference>
<dbReference type="EMBL" id="FOAZ01000001">
    <property type="protein sequence ID" value="SEK20439.1"/>
    <property type="molecule type" value="Genomic_DNA"/>
</dbReference>
<feature type="compositionally biased region" description="Low complexity" evidence="5">
    <location>
        <begin position="36"/>
        <end position="76"/>
    </location>
</feature>
<feature type="region of interest" description="Disordered" evidence="5">
    <location>
        <begin position="25"/>
        <end position="91"/>
    </location>
</feature>
<evidence type="ECO:0000256" key="3">
    <source>
        <dbReference type="ARBA" id="ARBA00022448"/>
    </source>
</evidence>
<comment type="subcellular location">
    <subcellularLocation>
        <location evidence="1">Cell envelope</location>
    </subcellularLocation>
</comment>
<evidence type="ECO:0000256" key="5">
    <source>
        <dbReference type="SAM" id="MobiDB-lite"/>
    </source>
</evidence>
<comment type="similarity">
    <text evidence="2">Belongs to the bacterial solute-binding protein 8 family.</text>
</comment>
<dbReference type="CDD" id="cd01146">
    <property type="entry name" value="FhuD"/>
    <property type="match status" value="1"/>
</dbReference>
<feature type="chain" id="PRO_5010329169" evidence="6">
    <location>
        <begin position="25"/>
        <end position="362"/>
    </location>
</feature>
<evidence type="ECO:0000256" key="6">
    <source>
        <dbReference type="SAM" id="SignalP"/>
    </source>
</evidence>
<dbReference type="Proteomes" id="UP000183015">
    <property type="component" value="Unassembled WGS sequence"/>
</dbReference>
<organism evidence="8 9">
    <name type="scientific">Streptacidiphilus jiangxiensis</name>
    <dbReference type="NCBI Taxonomy" id="235985"/>
    <lineage>
        <taxon>Bacteria</taxon>
        <taxon>Bacillati</taxon>
        <taxon>Actinomycetota</taxon>
        <taxon>Actinomycetes</taxon>
        <taxon>Kitasatosporales</taxon>
        <taxon>Streptomycetaceae</taxon>
        <taxon>Streptacidiphilus</taxon>
    </lineage>
</organism>
<evidence type="ECO:0000256" key="4">
    <source>
        <dbReference type="ARBA" id="ARBA00022729"/>
    </source>
</evidence>
<name>A0A1H7F2W1_STRJI</name>
<evidence type="ECO:0000259" key="7">
    <source>
        <dbReference type="PROSITE" id="PS50983"/>
    </source>
</evidence>
<keyword evidence="3" id="KW-0813">Transport</keyword>
<dbReference type="GO" id="GO:1901678">
    <property type="term" value="P:iron coordination entity transport"/>
    <property type="evidence" value="ECO:0007669"/>
    <property type="project" value="UniProtKB-ARBA"/>
</dbReference>
<dbReference type="PANTHER" id="PTHR30532">
    <property type="entry name" value="IRON III DICITRATE-BINDING PERIPLASMIC PROTEIN"/>
    <property type="match status" value="1"/>
</dbReference>
<dbReference type="AlphaFoldDB" id="A0A1H7F2W1"/>
<dbReference type="InterPro" id="IPR002491">
    <property type="entry name" value="ABC_transptr_periplasmic_BD"/>
</dbReference>
<dbReference type="STRING" id="235985.SAMN05414137_10162"/>
<dbReference type="eggNOG" id="COG0614">
    <property type="taxonomic scope" value="Bacteria"/>
</dbReference>
<dbReference type="RefSeq" id="WP_052439073.1">
    <property type="nucleotide sequence ID" value="NZ_BBPN01000029.1"/>
</dbReference>
<keyword evidence="9" id="KW-1185">Reference proteome</keyword>
<dbReference type="Gene3D" id="3.40.50.1980">
    <property type="entry name" value="Nitrogenase molybdenum iron protein domain"/>
    <property type="match status" value="2"/>
</dbReference>
<dbReference type="PROSITE" id="PS51318">
    <property type="entry name" value="TAT"/>
    <property type="match status" value="1"/>
</dbReference>
<evidence type="ECO:0000313" key="8">
    <source>
        <dbReference type="EMBL" id="SEK20439.1"/>
    </source>
</evidence>
<feature type="domain" description="Fe/B12 periplasmic-binding" evidence="7">
    <location>
        <begin position="100"/>
        <end position="362"/>
    </location>
</feature>
<proteinExistence type="inferred from homology"/>
<evidence type="ECO:0000256" key="1">
    <source>
        <dbReference type="ARBA" id="ARBA00004196"/>
    </source>
</evidence>
<accession>A0A1H7F2W1</accession>
<sequence length="362" mass="36827">MSGSCSRRTLLGALGALGAGVLLAGCKGDNRLPPDSGSASSSSAGASGAAEAVGATGSGSAAGSPGTEGSPSASASPTPPPTRTVDAATGQVRVPAAPTRVVVLGTAELDSALTLGFTPVGAARSALDSGLPDYFPAAWLAPIAPVGVVGAPDLTAIERLQPDLILSSRATDGSRYEALSAIAPTVLTESTGASWKQDFQLHAQALNAQSVADTITTSYQDHVREVTAELGGSGTTRKQQISLVRFVQGQDPRVIAAHSFLGVLLADVQLGRPASQNGNTTEVVIPGESKLGEADGTTIFYATYGDPARAHTNEVLGSPEWADLSAVKARRVYAVDDQLWYQGVGYFGADLILGQLRRYLGG</sequence>
<dbReference type="SUPFAM" id="SSF53807">
    <property type="entry name" value="Helical backbone' metal receptor"/>
    <property type="match status" value="1"/>
</dbReference>